<name>A0AAV7I3T0_COTGL</name>
<keyword evidence="2" id="KW-1185">Reference proteome</keyword>
<gene>
    <name evidence="1" type="ORF">KQX54_005284</name>
</gene>
<dbReference type="EMBL" id="JAHXZJ010002237">
    <property type="protein sequence ID" value="KAH0545979.1"/>
    <property type="molecule type" value="Genomic_DNA"/>
</dbReference>
<reference evidence="1 2" key="1">
    <citation type="journal article" date="2021" name="J. Hered.">
        <title>A chromosome-level genome assembly of the parasitoid wasp, Cotesia glomerata (Hymenoptera: Braconidae).</title>
        <authorList>
            <person name="Pinto B.J."/>
            <person name="Weis J.J."/>
            <person name="Gamble T."/>
            <person name="Ode P.J."/>
            <person name="Paul R."/>
            <person name="Zaspel J.M."/>
        </authorList>
    </citation>
    <scope>NUCLEOTIDE SEQUENCE [LARGE SCALE GENOMIC DNA]</scope>
    <source>
        <strain evidence="1">CgM1</strain>
    </source>
</reference>
<dbReference type="AlphaFoldDB" id="A0AAV7I3T0"/>
<comment type="caution">
    <text evidence="1">The sequence shown here is derived from an EMBL/GenBank/DDBJ whole genome shotgun (WGS) entry which is preliminary data.</text>
</comment>
<organism evidence="1 2">
    <name type="scientific">Cotesia glomerata</name>
    <name type="common">Lepidopteran parasitic wasp</name>
    <name type="synonym">Apanteles glomeratus</name>
    <dbReference type="NCBI Taxonomy" id="32391"/>
    <lineage>
        <taxon>Eukaryota</taxon>
        <taxon>Metazoa</taxon>
        <taxon>Ecdysozoa</taxon>
        <taxon>Arthropoda</taxon>
        <taxon>Hexapoda</taxon>
        <taxon>Insecta</taxon>
        <taxon>Pterygota</taxon>
        <taxon>Neoptera</taxon>
        <taxon>Endopterygota</taxon>
        <taxon>Hymenoptera</taxon>
        <taxon>Apocrita</taxon>
        <taxon>Ichneumonoidea</taxon>
        <taxon>Braconidae</taxon>
        <taxon>Microgastrinae</taxon>
        <taxon>Cotesia</taxon>
    </lineage>
</organism>
<proteinExistence type="predicted"/>
<accession>A0AAV7I3T0</accession>
<evidence type="ECO:0000313" key="1">
    <source>
        <dbReference type="EMBL" id="KAH0545979.1"/>
    </source>
</evidence>
<dbReference type="Proteomes" id="UP000826195">
    <property type="component" value="Unassembled WGS sequence"/>
</dbReference>
<sequence>MAPLMALDSFQGEQNYKTKELSSAEDIKKVEEILYGLVTLTEIRELNMSLEFGEERKLSESGVSRVHVEGFSMLIRDTQVNGSAPDELAREGWKMKGGGWRMERGRGSRSARVAATLRAKKMRFFYERASRTSPTAFLENEFEISSCRPTYFLLSRSYVLALIGALS</sequence>
<protein>
    <submittedName>
        <fullName evidence="1">Uncharacterized protein</fullName>
    </submittedName>
</protein>
<evidence type="ECO:0000313" key="2">
    <source>
        <dbReference type="Proteomes" id="UP000826195"/>
    </source>
</evidence>